<evidence type="ECO:0000313" key="3">
    <source>
        <dbReference type="Proteomes" id="UP000018144"/>
    </source>
</evidence>
<evidence type="ECO:0000256" key="1">
    <source>
        <dbReference type="SAM" id="MobiDB-lite"/>
    </source>
</evidence>
<feature type="compositionally biased region" description="Basic and acidic residues" evidence="1">
    <location>
        <begin position="472"/>
        <end position="483"/>
    </location>
</feature>
<feature type="compositionally biased region" description="Basic residues" evidence="1">
    <location>
        <begin position="163"/>
        <end position="176"/>
    </location>
</feature>
<feature type="compositionally biased region" description="Polar residues" evidence="1">
    <location>
        <begin position="410"/>
        <end position="419"/>
    </location>
</feature>
<protein>
    <submittedName>
        <fullName evidence="2">Uncharacterized protein</fullName>
    </submittedName>
</protein>
<feature type="region of interest" description="Disordered" evidence="1">
    <location>
        <begin position="154"/>
        <end position="176"/>
    </location>
</feature>
<dbReference type="eggNOG" id="ENOG502S08D">
    <property type="taxonomic scope" value="Eukaryota"/>
</dbReference>
<dbReference type="EMBL" id="HF935622">
    <property type="protein sequence ID" value="CCX31600.1"/>
    <property type="molecule type" value="Genomic_DNA"/>
</dbReference>
<keyword evidence="3" id="KW-1185">Reference proteome</keyword>
<gene>
    <name evidence="2" type="ORF">PCON_11067</name>
</gene>
<dbReference type="Proteomes" id="UP000018144">
    <property type="component" value="Unassembled WGS sequence"/>
</dbReference>
<dbReference type="AlphaFoldDB" id="U4LQI1"/>
<evidence type="ECO:0000313" key="2">
    <source>
        <dbReference type="EMBL" id="CCX31600.1"/>
    </source>
</evidence>
<feature type="region of interest" description="Disordered" evidence="1">
    <location>
        <begin position="410"/>
        <end position="524"/>
    </location>
</feature>
<dbReference type="OMA" id="ARETKHT"/>
<organism evidence="2 3">
    <name type="scientific">Pyronema omphalodes (strain CBS 100304)</name>
    <name type="common">Pyronema confluens</name>
    <dbReference type="NCBI Taxonomy" id="1076935"/>
    <lineage>
        <taxon>Eukaryota</taxon>
        <taxon>Fungi</taxon>
        <taxon>Dikarya</taxon>
        <taxon>Ascomycota</taxon>
        <taxon>Pezizomycotina</taxon>
        <taxon>Pezizomycetes</taxon>
        <taxon>Pezizales</taxon>
        <taxon>Pyronemataceae</taxon>
        <taxon>Pyronema</taxon>
    </lineage>
</organism>
<accession>U4LQI1</accession>
<feature type="region of interest" description="Disordered" evidence="1">
    <location>
        <begin position="556"/>
        <end position="576"/>
    </location>
</feature>
<feature type="compositionally biased region" description="Pro residues" evidence="1">
    <location>
        <begin position="36"/>
        <end position="46"/>
    </location>
</feature>
<name>U4LQI1_PYROM</name>
<feature type="compositionally biased region" description="Low complexity" evidence="1">
    <location>
        <begin position="485"/>
        <end position="497"/>
    </location>
</feature>
<dbReference type="OrthoDB" id="419770at2759"/>
<feature type="compositionally biased region" description="Polar residues" evidence="1">
    <location>
        <begin position="508"/>
        <end position="517"/>
    </location>
</feature>
<dbReference type="STRING" id="1076935.U4LQI1"/>
<proteinExistence type="predicted"/>
<feature type="region of interest" description="Disordered" evidence="1">
    <location>
        <begin position="28"/>
        <end position="80"/>
    </location>
</feature>
<sequence length="576" mass="63187">MSNEQSFGGDAISKGAISNLPSYLTAELFGNARQSTPPPIESPQPRTPQKKRFANPPTTPISKTKTLFGSPDGLDDDDDVDVSRLHAGMAIERPSSACSTYSCSSDSSVDSNTTYYSTTGGSCTSVEDEDVNIYETSKTQAPDADSFMFSAASESRIPETKGKGKAPQKSGRARKTKWTETMDVHLWTTYNLYKSNPQVTPFFVLPGQVPPLGVCYRVARETKHTWKAAKLNGDHINLKSPVPKTKARLQPLVSTNNRGDSLRKATPFSWPASESATRRRLRELCRKDSDGERNPYHNHQRARVGEKKVRNATFGEELAQFPDFRDPFSTTRNMALSLTTSTASSMRPSAPLAALTSGRDIFNPPSTPRPFGSIIERLESVAPEITELQNILGAASSLVSLSAPRRAHSRQLSLDSTMPSLLPPLELKTPRSPYGTWPRRLKRPEQDETEADTEETLPPQKTRRGTLGDLFTGERSERIERPEATTTTQTQTQTQTQVKPIRTRTRGHTVSSGSNPLGNRRRSRVAPLPPLLTVTTMTGTIGLGWDALEGEVPAAARGGNSQLLPRPRLGSPFAER</sequence>
<reference evidence="2 3" key="1">
    <citation type="journal article" date="2013" name="PLoS Genet.">
        <title>The genome and development-dependent transcriptomes of Pyronema confluens: a window into fungal evolution.</title>
        <authorList>
            <person name="Traeger S."/>
            <person name="Altegoer F."/>
            <person name="Freitag M."/>
            <person name="Gabaldon T."/>
            <person name="Kempken F."/>
            <person name="Kumar A."/>
            <person name="Marcet-Houben M."/>
            <person name="Poggeler S."/>
            <person name="Stajich J.E."/>
            <person name="Nowrousian M."/>
        </authorList>
    </citation>
    <scope>NUCLEOTIDE SEQUENCE [LARGE SCALE GENOMIC DNA]</scope>
    <source>
        <strain evidence="3">CBS 100304</strain>
        <tissue evidence="2">Vegetative mycelium</tissue>
    </source>
</reference>